<evidence type="ECO:0000256" key="1">
    <source>
        <dbReference type="ARBA" id="ARBA00003929"/>
    </source>
</evidence>
<dbReference type="FunFam" id="1.20.1070.10:FF:000008">
    <property type="entry name" value="Olfactory receptor"/>
    <property type="match status" value="1"/>
</dbReference>
<keyword evidence="8" id="KW-0297">G-protein coupled receptor</keyword>
<keyword evidence="6" id="KW-0552">Olfaction</keyword>
<evidence type="ECO:0000313" key="14">
    <source>
        <dbReference type="Proteomes" id="UP000008912"/>
    </source>
</evidence>
<dbReference type="PROSITE" id="PS50262">
    <property type="entry name" value="G_PROTEIN_RECEP_F1_2"/>
    <property type="match status" value="1"/>
</dbReference>
<reference evidence="13 14" key="1">
    <citation type="journal article" date="2010" name="Nature">
        <title>The sequence and de novo assembly of the giant panda genome.</title>
        <authorList>
            <person name="Li R."/>
            <person name="Fan W."/>
            <person name="Tian G."/>
            <person name="Zhu H."/>
            <person name="He L."/>
            <person name="Cai J."/>
            <person name="Huang Q."/>
            <person name="Cai Q."/>
            <person name="Li B."/>
            <person name="Bai Y."/>
            <person name="Zhang Z."/>
            <person name="Zhang Y."/>
            <person name="Wang W."/>
            <person name="Li J."/>
            <person name="Wei F."/>
            <person name="Li H."/>
            <person name="Jian M."/>
            <person name="Li J."/>
            <person name="Zhang Z."/>
            <person name="Nielsen R."/>
            <person name="Li D."/>
            <person name="Gu W."/>
            <person name="Yang Z."/>
            <person name="Xuan Z."/>
            <person name="Ryder O.A."/>
            <person name="Leung F.C."/>
            <person name="Zhou Y."/>
            <person name="Cao J."/>
            <person name="Sun X."/>
            <person name="Fu Y."/>
            <person name="Fang X."/>
            <person name="Guo X."/>
            <person name="Wang B."/>
            <person name="Hou R."/>
            <person name="Shen F."/>
            <person name="Mu B."/>
            <person name="Ni P."/>
            <person name="Lin R."/>
            <person name="Qian W."/>
            <person name="Wang G."/>
            <person name="Yu C."/>
            <person name="Nie W."/>
            <person name="Wang J."/>
            <person name="Wu Z."/>
            <person name="Liang H."/>
            <person name="Min J."/>
            <person name="Wu Q."/>
            <person name="Cheng S."/>
            <person name="Ruan J."/>
            <person name="Wang M."/>
            <person name="Shi Z."/>
            <person name="Wen M."/>
            <person name="Liu B."/>
            <person name="Ren X."/>
            <person name="Zheng H."/>
            <person name="Dong D."/>
            <person name="Cook K."/>
            <person name="Shan G."/>
            <person name="Zhang H."/>
            <person name="Kosiol C."/>
            <person name="Xie X."/>
            <person name="Lu Z."/>
            <person name="Zheng H."/>
            <person name="Li Y."/>
            <person name="Steiner C.C."/>
            <person name="Lam T.T."/>
            <person name="Lin S."/>
            <person name="Zhang Q."/>
            <person name="Li G."/>
            <person name="Tian J."/>
            <person name="Gong T."/>
            <person name="Liu H."/>
            <person name="Zhang D."/>
            <person name="Fang L."/>
            <person name="Ye C."/>
            <person name="Zhang J."/>
            <person name="Hu W."/>
            <person name="Xu A."/>
            <person name="Ren Y."/>
            <person name="Zhang G."/>
            <person name="Bruford M.W."/>
            <person name="Li Q."/>
            <person name="Ma L."/>
            <person name="Guo Y."/>
            <person name="An N."/>
            <person name="Hu Y."/>
            <person name="Zheng Y."/>
            <person name="Shi Y."/>
            <person name="Li Z."/>
            <person name="Liu Q."/>
            <person name="Chen Y."/>
            <person name="Zhao J."/>
            <person name="Qu N."/>
            <person name="Zhao S."/>
            <person name="Tian F."/>
            <person name="Wang X."/>
            <person name="Wang H."/>
            <person name="Xu L."/>
            <person name="Liu X."/>
            <person name="Vinar T."/>
            <person name="Wang Y."/>
            <person name="Lam T.W."/>
            <person name="Yiu S.M."/>
            <person name="Liu S."/>
            <person name="Zhang H."/>
            <person name="Li D."/>
            <person name="Huang Y."/>
            <person name="Wang X."/>
            <person name="Yang G."/>
            <person name="Jiang Z."/>
            <person name="Wang J."/>
            <person name="Qin N."/>
            <person name="Li L."/>
            <person name="Li J."/>
            <person name="Bolund L."/>
            <person name="Kristiansen K."/>
            <person name="Wong G.K."/>
            <person name="Olson M."/>
            <person name="Zhang X."/>
            <person name="Li S."/>
            <person name="Yang H."/>
            <person name="Wang J."/>
            <person name="Wang J."/>
        </authorList>
    </citation>
    <scope>NUCLEOTIDE SEQUENCE [LARGE SCALE GENOMIC DNA]</scope>
</reference>
<feature type="transmembrane region" description="Helical" evidence="11">
    <location>
        <begin position="156"/>
        <end position="178"/>
    </location>
</feature>
<dbReference type="GO" id="GO:0004930">
    <property type="term" value="F:G protein-coupled receptor activity"/>
    <property type="evidence" value="ECO:0007669"/>
    <property type="project" value="UniProtKB-KW"/>
</dbReference>
<protein>
    <submittedName>
        <fullName evidence="13">Olfactory receptor 56</fullName>
    </submittedName>
</protein>
<dbReference type="eggNOG" id="ENOG502SMQD">
    <property type="taxonomic scope" value="Eukaryota"/>
</dbReference>
<dbReference type="Gene3D" id="1.20.1070.10">
    <property type="entry name" value="Rhodopsin 7-helix transmembrane proteins"/>
    <property type="match status" value="1"/>
</dbReference>
<keyword evidence="3" id="KW-1003">Cell membrane</keyword>
<keyword evidence="5 11" id="KW-0812">Transmembrane</keyword>
<evidence type="ECO:0000256" key="7">
    <source>
        <dbReference type="ARBA" id="ARBA00022989"/>
    </source>
</evidence>
<comment type="function">
    <text evidence="1">Putative odorant or sperm cell receptor.</text>
</comment>
<dbReference type="PRINTS" id="PR00245">
    <property type="entry name" value="OLFACTORYR"/>
</dbReference>
<dbReference type="STRING" id="9646.ENSAMEP00000020651"/>
<accession>G1MMQ2</accession>
<evidence type="ECO:0000313" key="13">
    <source>
        <dbReference type="Ensembl" id="ENSAMEP00000020651.2"/>
    </source>
</evidence>
<gene>
    <name evidence="13" type="primary">LOC100478706</name>
</gene>
<evidence type="ECO:0000256" key="8">
    <source>
        <dbReference type="ARBA" id="ARBA00023040"/>
    </source>
</evidence>
<evidence type="ECO:0000256" key="2">
    <source>
        <dbReference type="ARBA" id="ARBA00004651"/>
    </source>
</evidence>
<dbReference type="HOGENOM" id="CLU_012526_1_0_1"/>
<feature type="transmembrane region" description="Helical" evidence="11">
    <location>
        <begin position="214"/>
        <end position="241"/>
    </location>
</feature>
<dbReference type="GeneTree" id="ENSGT01150000286923"/>
<feature type="transmembrane region" description="Helical" evidence="11">
    <location>
        <begin position="253"/>
        <end position="277"/>
    </location>
</feature>
<feature type="transmembrane region" description="Helical" evidence="11">
    <location>
        <begin position="114"/>
        <end position="136"/>
    </location>
</feature>
<keyword evidence="14" id="KW-1185">Reference proteome</keyword>
<evidence type="ECO:0000256" key="4">
    <source>
        <dbReference type="ARBA" id="ARBA00022606"/>
    </source>
</evidence>
<feature type="domain" description="G-protein coupled receptors family 1 profile" evidence="12">
    <location>
        <begin position="57"/>
        <end position="306"/>
    </location>
</feature>
<dbReference type="Ensembl" id="ENSAMET00000021420.2">
    <property type="protein sequence ID" value="ENSAMEP00000020651.2"/>
    <property type="gene ID" value="ENSAMEG00000019604.2"/>
</dbReference>
<dbReference type="PRINTS" id="PR00237">
    <property type="entry name" value="GPCRRHODOPSN"/>
</dbReference>
<reference evidence="13" key="3">
    <citation type="submission" date="2025-09" db="UniProtKB">
        <authorList>
            <consortium name="Ensembl"/>
        </authorList>
    </citation>
    <scope>IDENTIFICATION</scope>
</reference>
<keyword evidence="7 11" id="KW-1133">Transmembrane helix</keyword>
<dbReference type="GO" id="GO:0005886">
    <property type="term" value="C:plasma membrane"/>
    <property type="evidence" value="ECO:0007669"/>
    <property type="project" value="UniProtKB-SubCell"/>
</dbReference>
<keyword evidence="10" id="KW-0807">Transducer</keyword>
<dbReference type="InterPro" id="IPR000276">
    <property type="entry name" value="GPCR_Rhodpsn"/>
</dbReference>
<feature type="transmembrane region" description="Helical" evidence="11">
    <location>
        <begin position="76"/>
        <end position="94"/>
    </location>
</feature>
<dbReference type="AlphaFoldDB" id="G1MMQ2"/>
<evidence type="ECO:0000256" key="10">
    <source>
        <dbReference type="ARBA" id="ARBA00023224"/>
    </source>
</evidence>
<evidence type="ECO:0000256" key="11">
    <source>
        <dbReference type="SAM" id="Phobius"/>
    </source>
</evidence>
<evidence type="ECO:0000259" key="12">
    <source>
        <dbReference type="PROSITE" id="PS50262"/>
    </source>
</evidence>
<dbReference type="InParanoid" id="G1MMQ2"/>
<comment type="subcellular location">
    <subcellularLocation>
        <location evidence="2">Cell membrane</location>
        <topology evidence="2">Multi-pass membrane protein</topology>
    </subcellularLocation>
</comment>
<keyword evidence="4" id="KW-0716">Sensory transduction</keyword>
<dbReference type="PANTHER" id="PTHR26453">
    <property type="entry name" value="OLFACTORY RECEPTOR"/>
    <property type="match status" value="1"/>
</dbReference>
<dbReference type="CDD" id="cd15421">
    <property type="entry name" value="7tmA_OR2T-like"/>
    <property type="match status" value="1"/>
</dbReference>
<keyword evidence="9 11" id="KW-0472">Membrane</keyword>
<dbReference type="InterPro" id="IPR000725">
    <property type="entry name" value="Olfact_rcpt"/>
</dbReference>
<evidence type="ECO:0000256" key="9">
    <source>
        <dbReference type="ARBA" id="ARBA00023136"/>
    </source>
</evidence>
<evidence type="ECO:0000256" key="5">
    <source>
        <dbReference type="ARBA" id="ARBA00022692"/>
    </source>
</evidence>
<name>G1MMQ2_AILME</name>
<sequence length="333" mass="37121">LFPDLNTLAQPSEGEMVWVGNQTLISHFILLGLFTHSPLHLFFFSIIMVMFLGALSGNGLMILLISIDSHLHSPMYFFLSWLSLMDLMLISTIVPRMATDFLLGHGSISFTGCGLQILFFLTLLGDECFLLAFMAYDRYVAISNPLRYSVVMSRRVCWLMVAGSWLFGLVDGLIQTIFTLRFPYCGSQKIDHFFCEVPAILKLACADTSLYKTIIYVCCVLMLLLPFSVISASYLQILVAVLHMRSAEGRQKAFATCSSHMAVVSLFYGAAMITYMRPQAYHSSKQDKVVSAFYTMITPMLNPLIYSLRNKEVAGALRKLLGRCPCGGQPGLG</sequence>
<reference evidence="13" key="2">
    <citation type="submission" date="2025-08" db="UniProtKB">
        <authorList>
            <consortium name="Ensembl"/>
        </authorList>
    </citation>
    <scope>IDENTIFICATION</scope>
</reference>
<feature type="transmembrane region" description="Helical" evidence="11">
    <location>
        <begin position="41"/>
        <end position="64"/>
    </location>
</feature>
<evidence type="ECO:0000256" key="3">
    <source>
        <dbReference type="ARBA" id="ARBA00022475"/>
    </source>
</evidence>
<dbReference type="Proteomes" id="UP000008912">
    <property type="component" value="Unassembled WGS sequence"/>
</dbReference>
<dbReference type="SUPFAM" id="SSF81321">
    <property type="entry name" value="Family A G protein-coupled receptor-like"/>
    <property type="match status" value="1"/>
</dbReference>
<proteinExistence type="predicted"/>
<evidence type="ECO:0000256" key="6">
    <source>
        <dbReference type="ARBA" id="ARBA00022725"/>
    </source>
</evidence>
<keyword evidence="8" id="KW-0675">Receptor</keyword>
<dbReference type="GO" id="GO:0004984">
    <property type="term" value="F:olfactory receptor activity"/>
    <property type="evidence" value="ECO:0007669"/>
    <property type="project" value="InterPro"/>
</dbReference>
<feature type="transmembrane region" description="Helical" evidence="11">
    <location>
        <begin position="289"/>
        <end position="308"/>
    </location>
</feature>
<dbReference type="InterPro" id="IPR017452">
    <property type="entry name" value="GPCR_Rhodpsn_7TM"/>
</dbReference>
<organism evidence="13 14">
    <name type="scientific">Ailuropoda melanoleuca</name>
    <name type="common">Giant panda</name>
    <dbReference type="NCBI Taxonomy" id="9646"/>
    <lineage>
        <taxon>Eukaryota</taxon>
        <taxon>Metazoa</taxon>
        <taxon>Chordata</taxon>
        <taxon>Craniata</taxon>
        <taxon>Vertebrata</taxon>
        <taxon>Euteleostomi</taxon>
        <taxon>Mammalia</taxon>
        <taxon>Eutheria</taxon>
        <taxon>Laurasiatheria</taxon>
        <taxon>Carnivora</taxon>
        <taxon>Caniformia</taxon>
        <taxon>Ursidae</taxon>
        <taxon>Ailuropoda</taxon>
    </lineage>
</organism>
<dbReference type="Pfam" id="PF13853">
    <property type="entry name" value="7tm_4"/>
    <property type="match status" value="1"/>
</dbReference>